<gene>
    <name evidence="2" type="ORF">IFM12276_16710</name>
</gene>
<keyword evidence="3" id="KW-1185">Reference proteome</keyword>
<accession>A0ABN6U0F1</accession>
<dbReference type="Proteomes" id="UP001317870">
    <property type="component" value="Chromosome"/>
</dbReference>
<protein>
    <recommendedName>
        <fullName evidence="1">DUF4440 domain-containing protein</fullName>
    </recommendedName>
</protein>
<name>A0ABN6U0F1_9NOCA</name>
<dbReference type="SUPFAM" id="SSF54427">
    <property type="entry name" value="NTF2-like"/>
    <property type="match status" value="1"/>
</dbReference>
<dbReference type="Pfam" id="PF14534">
    <property type="entry name" value="DUF4440"/>
    <property type="match status" value="1"/>
</dbReference>
<sequence length="206" mass="21762">MIGADSANGAGAAIRSRTAPRIFIPPTLPPRGVRTHRSGRTGLAIALFATAAIGPRHAAVCSGHATPRVGLRTMPRVGVNVVDAVERLHADLGTWLGSEAPVEVFERFAAAQHERFSMVTTDGEVLGRSSLLAGVRGARNAVPGLTIEVSEIEELSRSGDIAVVRFLETHRAAGNVTRRRVTAVLTTEDPGAVRWLTVHETDTAPA</sequence>
<dbReference type="InterPro" id="IPR027843">
    <property type="entry name" value="DUF4440"/>
</dbReference>
<dbReference type="EMBL" id="AP026978">
    <property type="protein sequence ID" value="BDT98642.1"/>
    <property type="molecule type" value="Genomic_DNA"/>
</dbReference>
<organism evidence="2 3">
    <name type="scientific">Nocardia sputorum</name>
    <dbReference type="NCBI Taxonomy" id="2984338"/>
    <lineage>
        <taxon>Bacteria</taxon>
        <taxon>Bacillati</taxon>
        <taxon>Actinomycetota</taxon>
        <taxon>Actinomycetes</taxon>
        <taxon>Mycobacteriales</taxon>
        <taxon>Nocardiaceae</taxon>
        <taxon>Nocardia</taxon>
    </lineage>
</organism>
<proteinExistence type="predicted"/>
<dbReference type="InterPro" id="IPR032710">
    <property type="entry name" value="NTF2-like_dom_sf"/>
</dbReference>
<evidence type="ECO:0000259" key="1">
    <source>
        <dbReference type="Pfam" id="PF14534"/>
    </source>
</evidence>
<evidence type="ECO:0000313" key="2">
    <source>
        <dbReference type="EMBL" id="BDT98642.1"/>
    </source>
</evidence>
<dbReference type="Gene3D" id="3.10.450.50">
    <property type="match status" value="1"/>
</dbReference>
<feature type="domain" description="DUF4440" evidence="1">
    <location>
        <begin position="106"/>
        <end position="189"/>
    </location>
</feature>
<evidence type="ECO:0000313" key="3">
    <source>
        <dbReference type="Proteomes" id="UP001317870"/>
    </source>
</evidence>
<reference evidence="2 3" key="1">
    <citation type="submission" date="2022-11" db="EMBL/GenBank/DDBJ databases">
        <title>Genome Sequencing of Nocardia sp. ON39_IFM12276 and assembly.</title>
        <authorList>
            <person name="Shimojima M."/>
            <person name="Toyokawa M."/>
            <person name="Uesaka K."/>
        </authorList>
    </citation>
    <scope>NUCLEOTIDE SEQUENCE [LARGE SCALE GENOMIC DNA]</scope>
    <source>
        <strain evidence="2 3">IFM 12276</strain>
    </source>
</reference>